<dbReference type="InterPro" id="IPR036116">
    <property type="entry name" value="FN3_sf"/>
</dbReference>
<name>A0A5K3G4H2_MESCO</name>
<accession>A0A5K3G4H2</accession>
<dbReference type="InterPro" id="IPR013783">
    <property type="entry name" value="Ig-like_fold"/>
</dbReference>
<feature type="domain" description="Fibronectin type-III" evidence="1">
    <location>
        <begin position="5"/>
        <end position="97"/>
    </location>
</feature>
<proteinExistence type="predicted"/>
<evidence type="ECO:0000313" key="2">
    <source>
        <dbReference type="WBParaSite" id="MCU_014165-RA"/>
    </source>
</evidence>
<dbReference type="WBParaSite" id="MCU_014165-RA">
    <property type="protein sequence ID" value="MCU_014165-RA"/>
    <property type="gene ID" value="MCU_014165"/>
</dbReference>
<dbReference type="PROSITE" id="PS50853">
    <property type="entry name" value="FN3"/>
    <property type="match status" value="1"/>
</dbReference>
<reference evidence="2" key="1">
    <citation type="submission" date="2019-11" db="UniProtKB">
        <authorList>
            <consortium name="WormBaseParasite"/>
        </authorList>
    </citation>
    <scope>IDENTIFICATION</scope>
</reference>
<protein>
    <submittedName>
        <fullName evidence="2">Fibronectin type-III domain-containing protein</fullName>
    </submittedName>
</protein>
<dbReference type="SUPFAM" id="SSF49265">
    <property type="entry name" value="Fibronectin type III"/>
    <property type="match status" value="1"/>
</dbReference>
<dbReference type="Gene3D" id="2.60.40.10">
    <property type="entry name" value="Immunoglobulins"/>
    <property type="match status" value="1"/>
</dbReference>
<evidence type="ECO:0000259" key="1">
    <source>
        <dbReference type="PROSITE" id="PS50853"/>
    </source>
</evidence>
<dbReference type="InterPro" id="IPR003961">
    <property type="entry name" value="FN3_dom"/>
</dbReference>
<dbReference type="CDD" id="cd00063">
    <property type="entry name" value="FN3"/>
    <property type="match status" value="1"/>
</dbReference>
<sequence>LLFAAPKGVNVVTISTSAIKATVLPPDDSSNIDQYKITVKVNDKTKSCVVDAETGPMECTFDGLPTGTKCTVVACSWNAAGQICSDSLESVVWSKPNGKFALPS</sequence>
<dbReference type="AlphaFoldDB" id="A0A5K3G4H2"/>
<organism evidence="2">
    <name type="scientific">Mesocestoides corti</name>
    <name type="common">Flatworm</name>
    <dbReference type="NCBI Taxonomy" id="53468"/>
    <lineage>
        <taxon>Eukaryota</taxon>
        <taxon>Metazoa</taxon>
        <taxon>Spiralia</taxon>
        <taxon>Lophotrochozoa</taxon>
        <taxon>Platyhelminthes</taxon>
        <taxon>Cestoda</taxon>
        <taxon>Eucestoda</taxon>
        <taxon>Cyclophyllidea</taxon>
        <taxon>Mesocestoididae</taxon>
        <taxon>Mesocestoides</taxon>
    </lineage>
</organism>